<protein>
    <recommendedName>
        <fullName evidence="17">Cytochrome P450</fullName>
    </recommendedName>
</protein>
<sequence length="823" mass="89851">MSSTPTVVICPSDPLLDGLRLLSQPGLPRTYVPACYSRASPPTIEGFSFTAPVASPKHALQAVRFSALERRGWERRLWRRTHGRQRAVFETKTKSPVTCPRSPPLCLAGSRCLAVSSVASGLGPERPSQLSDVDVRLDDDHVAKTTPAGNDIRGTSSPLPLATSPKPPSHFYPPTRQCAAASRRQPTKGSRTKTRLSGEMGGEKPWRMSGRRVVGRARNQMLAQILIPLAGTFLAYLLFHLLQIVYGNLTSPLRRILSGPPNASYLWGNSKEMGSNPELAADWESIYGQNYIFRGLLSATTLYTSDLKALNHIIAQHRIYERSHVVRDFLRGFMGDGILSAAGDEHKRQRRILNPAFGTAQIRLLGDTFIEKAAQLRDLWAAEVAGEKNTGVVDVSEGLQKATLDVIGRAGFGHDFNALTEDPHAPADELSQAFTDLLHSPKSSFYAGMRILQSTVPILKLVPLPGGRLFDSARERMLCFGRRIVADSKASLRLDSDEGKFLGAAAGGRRRRDLLSTLLRANMDPSVAPGQRLSEAEVVAQIPAFVLAGHETTSTATAWALHALSTHPDVQRKLRAELSSLSSLDSTAGTPPLDALNALPYLEQVVREVLRVHSPAMFMERKAFADDVIPLASPVVGRDGRVYACLPCVSVFFFSFFRRQRQRQKLTRKNLKDSKGPEGPPAHLRCQQVCRDLGCRCARIPVCFLSLSISRFPFLLILNAQRPERWEHIPEATNGIPSVWAHQMTFLSGSHNCIGFRFALGEMKAFLFTLVRAFEFAPAPAVAEGSGGSRIGAVLGGTIQRPVLLGADGTGKGLSLILTPVVG</sequence>
<dbReference type="InterPro" id="IPR001128">
    <property type="entry name" value="Cyt_P450"/>
</dbReference>
<dbReference type="GO" id="GO:0016020">
    <property type="term" value="C:membrane"/>
    <property type="evidence" value="ECO:0007669"/>
    <property type="project" value="UniProtKB-SubCell"/>
</dbReference>
<comment type="subcellular location">
    <subcellularLocation>
        <location evidence="2">Membrane</location>
    </subcellularLocation>
</comment>
<keyword evidence="5" id="KW-0349">Heme</keyword>
<evidence type="ECO:0000256" key="2">
    <source>
        <dbReference type="ARBA" id="ARBA00004370"/>
    </source>
</evidence>
<evidence type="ECO:0000256" key="4">
    <source>
        <dbReference type="ARBA" id="ARBA00010617"/>
    </source>
</evidence>
<gene>
    <name evidence="15" type="ORF">HMN09_00856100</name>
</gene>
<name>A0A8H6SSC5_MYCCL</name>
<dbReference type="GO" id="GO:0004497">
    <property type="term" value="F:monooxygenase activity"/>
    <property type="evidence" value="ECO:0007669"/>
    <property type="project" value="UniProtKB-KW"/>
</dbReference>
<dbReference type="InterPro" id="IPR050121">
    <property type="entry name" value="Cytochrome_P450_monoxygenase"/>
</dbReference>
<evidence type="ECO:0008006" key="17">
    <source>
        <dbReference type="Google" id="ProtNLM"/>
    </source>
</evidence>
<keyword evidence="9" id="KW-0560">Oxidoreductase</keyword>
<evidence type="ECO:0000256" key="1">
    <source>
        <dbReference type="ARBA" id="ARBA00001971"/>
    </source>
</evidence>
<evidence type="ECO:0000256" key="14">
    <source>
        <dbReference type="SAM" id="Phobius"/>
    </source>
</evidence>
<keyword evidence="10" id="KW-0408">Iron</keyword>
<evidence type="ECO:0000256" key="7">
    <source>
        <dbReference type="ARBA" id="ARBA00022723"/>
    </source>
</evidence>
<comment type="cofactor">
    <cofactor evidence="1">
        <name>heme</name>
        <dbReference type="ChEBI" id="CHEBI:30413"/>
    </cofactor>
</comment>
<dbReference type="GO" id="GO:0020037">
    <property type="term" value="F:heme binding"/>
    <property type="evidence" value="ECO:0007669"/>
    <property type="project" value="InterPro"/>
</dbReference>
<reference evidence="15" key="1">
    <citation type="submission" date="2020-05" db="EMBL/GenBank/DDBJ databases">
        <title>Mycena genomes resolve the evolution of fungal bioluminescence.</title>
        <authorList>
            <person name="Tsai I.J."/>
        </authorList>
    </citation>
    <scope>NUCLEOTIDE SEQUENCE</scope>
    <source>
        <strain evidence="15">110903Hualien_Pintung</strain>
    </source>
</reference>
<evidence type="ECO:0000256" key="10">
    <source>
        <dbReference type="ARBA" id="ARBA00023004"/>
    </source>
</evidence>
<keyword evidence="16" id="KW-1185">Reference proteome</keyword>
<evidence type="ECO:0000256" key="8">
    <source>
        <dbReference type="ARBA" id="ARBA00022989"/>
    </source>
</evidence>
<keyword evidence="6 14" id="KW-0812">Transmembrane</keyword>
<evidence type="ECO:0000313" key="15">
    <source>
        <dbReference type="EMBL" id="KAF7304534.1"/>
    </source>
</evidence>
<proteinExistence type="inferred from homology"/>
<keyword evidence="8 14" id="KW-1133">Transmembrane helix</keyword>
<evidence type="ECO:0000256" key="11">
    <source>
        <dbReference type="ARBA" id="ARBA00023033"/>
    </source>
</evidence>
<dbReference type="Proteomes" id="UP000613580">
    <property type="component" value="Unassembled WGS sequence"/>
</dbReference>
<dbReference type="EMBL" id="JACAZE010000011">
    <property type="protein sequence ID" value="KAF7304534.1"/>
    <property type="molecule type" value="Genomic_DNA"/>
</dbReference>
<dbReference type="GO" id="GO:0016705">
    <property type="term" value="F:oxidoreductase activity, acting on paired donors, with incorporation or reduction of molecular oxygen"/>
    <property type="evidence" value="ECO:0007669"/>
    <property type="project" value="InterPro"/>
</dbReference>
<dbReference type="PRINTS" id="PR00463">
    <property type="entry name" value="EP450I"/>
</dbReference>
<accession>A0A8H6SSC5</accession>
<dbReference type="Gene3D" id="1.10.630.10">
    <property type="entry name" value="Cytochrome P450"/>
    <property type="match status" value="2"/>
</dbReference>
<comment type="caution">
    <text evidence="15">The sequence shown here is derived from an EMBL/GenBank/DDBJ whole genome shotgun (WGS) entry which is preliminary data.</text>
</comment>
<dbReference type="AlphaFoldDB" id="A0A8H6SSC5"/>
<comment type="pathway">
    <text evidence="3">Secondary metabolite biosynthesis; terpenoid biosynthesis.</text>
</comment>
<dbReference type="PANTHER" id="PTHR24305:SF166">
    <property type="entry name" value="CYTOCHROME P450 12A4, MITOCHONDRIAL-RELATED"/>
    <property type="match status" value="1"/>
</dbReference>
<evidence type="ECO:0000256" key="6">
    <source>
        <dbReference type="ARBA" id="ARBA00022692"/>
    </source>
</evidence>
<keyword evidence="7" id="KW-0479">Metal-binding</keyword>
<feature type="transmembrane region" description="Helical" evidence="14">
    <location>
        <begin position="221"/>
        <end position="246"/>
    </location>
</feature>
<evidence type="ECO:0000256" key="9">
    <source>
        <dbReference type="ARBA" id="ARBA00023002"/>
    </source>
</evidence>
<evidence type="ECO:0000256" key="13">
    <source>
        <dbReference type="SAM" id="MobiDB-lite"/>
    </source>
</evidence>
<dbReference type="PANTHER" id="PTHR24305">
    <property type="entry name" value="CYTOCHROME P450"/>
    <property type="match status" value="1"/>
</dbReference>
<organism evidence="15 16">
    <name type="scientific">Mycena chlorophos</name>
    <name type="common">Agaric fungus</name>
    <name type="synonym">Agaricus chlorophos</name>
    <dbReference type="NCBI Taxonomy" id="658473"/>
    <lineage>
        <taxon>Eukaryota</taxon>
        <taxon>Fungi</taxon>
        <taxon>Dikarya</taxon>
        <taxon>Basidiomycota</taxon>
        <taxon>Agaricomycotina</taxon>
        <taxon>Agaricomycetes</taxon>
        <taxon>Agaricomycetidae</taxon>
        <taxon>Agaricales</taxon>
        <taxon>Marasmiineae</taxon>
        <taxon>Mycenaceae</taxon>
        <taxon>Mycena</taxon>
    </lineage>
</organism>
<dbReference type="PRINTS" id="PR00385">
    <property type="entry name" value="P450"/>
</dbReference>
<dbReference type="InterPro" id="IPR036396">
    <property type="entry name" value="Cyt_P450_sf"/>
</dbReference>
<evidence type="ECO:0000313" key="16">
    <source>
        <dbReference type="Proteomes" id="UP000613580"/>
    </source>
</evidence>
<dbReference type="OrthoDB" id="1470350at2759"/>
<evidence type="ECO:0000256" key="12">
    <source>
        <dbReference type="ARBA" id="ARBA00023136"/>
    </source>
</evidence>
<dbReference type="SUPFAM" id="SSF48264">
    <property type="entry name" value="Cytochrome P450"/>
    <property type="match status" value="2"/>
</dbReference>
<feature type="region of interest" description="Disordered" evidence="13">
    <location>
        <begin position="143"/>
        <end position="207"/>
    </location>
</feature>
<dbReference type="GO" id="GO:0005506">
    <property type="term" value="F:iron ion binding"/>
    <property type="evidence" value="ECO:0007669"/>
    <property type="project" value="InterPro"/>
</dbReference>
<keyword evidence="11" id="KW-0503">Monooxygenase</keyword>
<dbReference type="Pfam" id="PF00067">
    <property type="entry name" value="p450"/>
    <property type="match status" value="2"/>
</dbReference>
<dbReference type="InterPro" id="IPR002401">
    <property type="entry name" value="Cyt_P450_E_grp-I"/>
</dbReference>
<evidence type="ECO:0000256" key="5">
    <source>
        <dbReference type="ARBA" id="ARBA00022617"/>
    </source>
</evidence>
<evidence type="ECO:0000256" key="3">
    <source>
        <dbReference type="ARBA" id="ARBA00004721"/>
    </source>
</evidence>
<keyword evidence="12 14" id="KW-0472">Membrane</keyword>
<comment type="similarity">
    <text evidence="4">Belongs to the cytochrome P450 family.</text>
</comment>